<dbReference type="EMBL" id="CP134878">
    <property type="protein sequence ID" value="WNM20027.1"/>
    <property type="molecule type" value="Genomic_DNA"/>
</dbReference>
<dbReference type="AlphaFoldDB" id="A0AA96F4L8"/>
<protein>
    <submittedName>
        <fullName evidence="2">Acyloxyacyl hydrolase</fullName>
    </submittedName>
</protein>
<dbReference type="GO" id="GO:0016787">
    <property type="term" value="F:hydrolase activity"/>
    <property type="evidence" value="ECO:0007669"/>
    <property type="project" value="UniProtKB-KW"/>
</dbReference>
<sequence>MRQFYLFIFLCGIVGFSQKNTSYSLDVSFLRGNTLPHTEDMYHLVNGHPDGVLVSFLQKTNGSKEWHRAYNYPDFGGYFLYQDFQSEPLGKNYAVGAMYNFYFLNRKLQFKISQGVAVTTNPYDKVNNSKNKAFGSRIMDNTNFGLSYDNQHLFGGKIGFHAGLLFTHYSNGRVKSPNSGINTYLLNVGVNYNFEKDFVRQVDTTTVKKSYKEPIRYNFVFRTGVNESPIIGSGQYPFYHIGFYADKRINRKSALQLGTEIFLTQSMKEYIRYFSIGYPEMNLDPNTDYKRIGVFVGHELLINKISLEAQLGYYVYQPFKKDIAVYDRVGMKYYFSDKVFGGFTIKTHMFLAEALEFGIGYRI</sequence>
<keyword evidence="2" id="KW-0378">Hydrolase</keyword>
<evidence type="ECO:0000313" key="2">
    <source>
        <dbReference type="EMBL" id="WNM21416.1"/>
    </source>
</evidence>
<dbReference type="InterPro" id="IPR018550">
    <property type="entry name" value="Lipid-A_deacylase-rel"/>
</dbReference>
<dbReference type="EMBL" id="CP134890">
    <property type="protein sequence ID" value="WNM21416.1"/>
    <property type="molecule type" value="Genomic_DNA"/>
</dbReference>
<evidence type="ECO:0000313" key="1">
    <source>
        <dbReference type="EMBL" id="WNM20027.1"/>
    </source>
</evidence>
<gene>
    <name evidence="2" type="ORF">RN605_12095</name>
    <name evidence="1" type="ORF">RN608_04925</name>
</gene>
<accession>A0AA96F4L8</accession>
<dbReference type="KEGG" id="fcj:RN605_12095"/>
<name>A0AA96F4L8_9FLAO</name>
<organism evidence="2 3">
    <name type="scientific">Flavobacterium capsici</name>
    <dbReference type="NCBI Taxonomy" id="3075618"/>
    <lineage>
        <taxon>Bacteria</taxon>
        <taxon>Pseudomonadati</taxon>
        <taxon>Bacteroidota</taxon>
        <taxon>Flavobacteriia</taxon>
        <taxon>Flavobacteriales</taxon>
        <taxon>Flavobacteriaceae</taxon>
        <taxon>Flavobacterium</taxon>
    </lineage>
</organism>
<dbReference type="RefSeq" id="WP_313325121.1">
    <property type="nucleotide sequence ID" value="NZ_CP134878.1"/>
</dbReference>
<dbReference type="Gene3D" id="2.40.160.20">
    <property type="match status" value="1"/>
</dbReference>
<accession>A0AA96EZV0</accession>
<dbReference type="Proteomes" id="UP001304515">
    <property type="component" value="Chromosome"/>
</dbReference>
<reference evidence="2 3" key="1">
    <citation type="submission" date="2023-09" db="EMBL/GenBank/DDBJ databases">
        <title>Flavobacterium sp. a novel bacteria isolate from Pepper rhizosphere.</title>
        <authorList>
            <person name="Peng Y."/>
            <person name="Lee J."/>
        </authorList>
    </citation>
    <scope>NUCLEOTIDE SEQUENCE [LARGE SCALE GENOMIC DNA]</scope>
    <source>
        <strain evidence="1">PMR2A8</strain>
        <strain evidence="2 3">PMTSA4</strain>
    </source>
</reference>
<dbReference type="Pfam" id="PF09411">
    <property type="entry name" value="PagL"/>
    <property type="match status" value="1"/>
</dbReference>
<evidence type="ECO:0000313" key="3">
    <source>
        <dbReference type="Proteomes" id="UP001304515"/>
    </source>
</evidence>
<proteinExistence type="predicted"/>
<keyword evidence="3" id="KW-1185">Reference proteome</keyword>